<dbReference type="GO" id="GO:0003688">
    <property type="term" value="F:DNA replication origin binding"/>
    <property type="evidence" value="ECO:0007669"/>
    <property type="project" value="TreeGrafter"/>
</dbReference>
<dbReference type="Proteomes" id="UP000256970">
    <property type="component" value="Unassembled WGS sequence"/>
</dbReference>
<keyword evidence="9" id="KW-1185">Reference proteome</keyword>
<dbReference type="PANTHER" id="PTHR12087:SF0">
    <property type="entry name" value="ORIGIN RECOGNITION COMPLEX SUBUNIT 4"/>
    <property type="match status" value="1"/>
</dbReference>
<dbReference type="Pfam" id="PF14629">
    <property type="entry name" value="ORC4_C"/>
    <property type="match status" value="1"/>
</dbReference>
<dbReference type="GO" id="GO:0016887">
    <property type="term" value="F:ATP hydrolysis activity"/>
    <property type="evidence" value="ECO:0007669"/>
    <property type="project" value="InterPro"/>
</dbReference>
<evidence type="ECO:0000313" key="9">
    <source>
        <dbReference type="Proteomes" id="UP000256970"/>
    </source>
</evidence>
<dbReference type="PANTHER" id="PTHR12087">
    <property type="entry name" value="ORIGIN RECOGNITION COMPLEX SUBUNIT 4"/>
    <property type="match status" value="1"/>
</dbReference>
<sequence length="467" mass="51014">MTSSQFRDAAVGFLSSRLVDSSGTQAATLQLRPSLQKVHEDLVAVLDNAVQLKQNASLLVIGEPGIGKTMVLQRVLRSSMAQHNTEPGNPTLGAVQLSGVLHCDERIAFQEIAHQLCSTFGIPFSRSASFDDNLAFFKEVLAELQRAFKTVVFVIDQLEAFMRAAKQTLLYNVLDALQHSQVQAVVFGVSCYFDVQDMMEKRVRSRFSNRKVFLNGLCAAQQDAEESHAAVLSSLLHLPDSFAPHEQARVKQHNSSVQKALASQDVKAALQEAVMAGMTPRELGVAALQEAVMAGITPRELTVVALSCLASLEGQGGQVLGLLPHHVAGALRGWMQQLDGRVPALQGLSVLELCMLVAAQRLEDRGTAVFNFEMVLDEFMGAKQMQLGFLWSRSAAWRAFRDVTDQGLIAFTASRPGSRGMMQRYLPAQLRVAKGELQRGLAGHSHCPDFLTKWLRGDALNSYISLA</sequence>
<gene>
    <name evidence="8" type="ORF">BQ4739_LOCUS4049</name>
</gene>
<organism evidence="8 9">
    <name type="scientific">Tetradesmus obliquus</name>
    <name type="common">Green alga</name>
    <name type="synonym">Acutodesmus obliquus</name>
    <dbReference type="NCBI Taxonomy" id="3088"/>
    <lineage>
        <taxon>Eukaryota</taxon>
        <taxon>Viridiplantae</taxon>
        <taxon>Chlorophyta</taxon>
        <taxon>core chlorophytes</taxon>
        <taxon>Chlorophyceae</taxon>
        <taxon>CS clade</taxon>
        <taxon>Sphaeropleales</taxon>
        <taxon>Scenedesmaceae</taxon>
        <taxon>Tetradesmus</taxon>
    </lineage>
</organism>
<dbReference type="SUPFAM" id="SSF52540">
    <property type="entry name" value="P-loop containing nucleoside triphosphate hydrolases"/>
    <property type="match status" value="1"/>
</dbReference>
<accession>A0A383VEZ4</accession>
<name>A0A383VEZ4_TETOB</name>
<evidence type="ECO:0000256" key="4">
    <source>
        <dbReference type="ARBA" id="ARBA00023125"/>
    </source>
</evidence>
<dbReference type="GO" id="GO:0006270">
    <property type="term" value="P:DNA replication initiation"/>
    <property type="evidence" value="ECO:0007669"/>
    <property type="project" value="TreeGrafter"/>
</dbReference>
<evidence type="ECO:0000256" key="1">
    <source>
        <dbReference type="ARBA" id="ARBA00004123"/>
    </source>
</evidence>
<keyword evidence="5" id="KW-0539">Nucleus</keyword>
<keyword evidence="3" id="KW-0235">DNA replication</keyword>
<dbReference type="InterPro" id="IPR049945">
    <property type="entry name" value="AAA_22"/>
</dbReference>
<reference evidence="8 9" key="1">
    <citation type="submission" date="2016-10" db="EMBL/GenBank/DDBJ databases">
        <authorList>
            <person name="Cai Z."/>
        </authorList>
    </citation>
    <scope>NUCLEOTIDE SEQUENCE [LARGE SCALE GENOMIC DNA]</scope>
</reference>
<dbReference type="STRING" id="3088.A0A383VEZ4"/>
<evidence type="ECO:0000256" key="5">
    <source>
        <dbReference type="ARBA" id="ARBA00023242"/>
    </source>
</evidence>
<feature type="domain" description="ORC1/DEAH AAA+ ATPase" evidence="6">
    <location>
        <begin position="54"/>
        <end position="189"/>
    </location>
</feature>
<dbReference type="Gene3D" id="3.40.50.300">
    <property type="entry name" value="P-loop containing nucleotide triphosphate hydrolases"/>
    <property type="match status" value="1"/>
</dbReference>
<dbReference type="InterPro" id="IPR032705">
    <property type="entry name" value="ORC4_C"/>
</dbReference>
<comment type="similarity">
    <text evidence="2">Belongs to the ORC4 family.</text>
</comment>
<comment type="subcellular location">
    <subcellularLocation>
        <location evidence="1">Nucleus</location>
    </subcellularLocation>
</comment>
<keyword evidence="4" id="KW-0238">DNA-binding</keyword>
<dbReference type="GO" id="GO:0005664">
    <property type="term" value="C:nuclear origin of replication recognition complex"/>
    <property type="evidence" value="ECO:0007669"/>
    <property type="project" value="TreeGrafter"/>
</dbReference>
<evidence type="ECO:0000256" key="2">
    <source>
        <dbReference type="ARBA" id="ARBA00005334"/>
    </source>
</evidence>
<evidence type="ECO:0008006" key="10">
    <source>
        <dbReference type="Google" id="ProtNLM"/>
    </source>
</evidence>
<proteinExistence type="inferred from homology"/>
<dbReference type="AlphaFoldDB" id="A0A383VEZ4"/>
<dbReference type="InterPro" id="IPR016527">
    <property type="entry name" value="ORC4"/>
</dbReference>
<evidence type="ECO:0000259" key="7">
    <source>
        <dbReference type="Pfam" id="PF14629"/>
    </source>
</evidence>
<feature type="domain" description="Origin recognition complex subunit 4 C-terminal" evidence="7">
    <location>
        <begin position="232"/>
        <end position="440"/>
    </location>
</feature>
<dbReference type="Pfam" id="PF13401">
    <property type="entry name" value="AAA_22"/>
    <property type="match status" value="1"/>
</dbReference>
<evidence type="ECO:0000256" key="3">
    <source>
        <dbReference type="ARBA" id="ARBA00022705"/>
    </source>
</evidence>
<evidence type="ECO:0000313" key="8">
    <source>
        <dbReference type="EMBL" id="SZX63513.1"/>
    </source>
</evidence>
<dbReference type="InterPro" id="IPR027417">
    <property type="entry name" value="P-loop_NTPase"/>
</dbReference>
<evidence type="ECO:0000259" key="6">
    <source>
        <dbReference type="Pfam" id="PF13401"/>
    </source>
</evidence>
<protein>
    <recommendedName>
        <fullName evidence="10">Origin recognition complex subunit 4</fullName>
    </recommendedName>
</protein>
<dbReference type="EMBL" id="FNXT01000329">
    <property type="protein sequence ID" value="SZX63513.1"/>
    <property type="molecule type" value="Genomic_DNA"/>
</dbReference>